<dbReference type="InterPro" id="IPR013106">
    <property type="entry name" value="Ig_V-set"/>
</dbReference>
<proteinExistence type="inferred from homology"/>
<dbReference type="InterPro" id="IPR003599">
    <property type="entry name" value="Ig_sub"/>
</dbReference>
<dbReference type="GO" id="GO:0005912">
    <property type="term" value="C:adherens junction"/>
    <property type="evidence" value="ECO:0007669"/>
    <property type="project" value="UniProtKB-SubCell"/>
</dbReference>
<keyword evidence="4" id="KW-1003">Cell membrane</keyword>
<dbReference type="Pfam" id="PF08205">
    <property type="entry name" value="C2-set_2"/>
    <property type="match status" value="1"/>
</dbReference>
<evidence type="ECO:0000256" key="8">
    <source>
        <dbReference type="ARBA" id="ARBA00022889"/>
    </source>
</evidence>
<dbReference type="OMA" id="QDEVWYV"/>
<keyword evidence="7" id="KW-0677">Repeat</keyword>
<keyword evidence="8" id="KW-0130">Cell adhesion</keyword>
<dbReference type="InterPro" id="IPR013162">
    <property type="entry name" value="CD80_C2-set"/>
</dbReference>
<evidence type="ECO:0000256" key="9">
    <source>
        <dbReference type="ARBA" id="ARBA00022949"/>
    </source>
</evidence>
<evidence type="ECO:0000256" key="10">
    <source>
        <dbReference type="ARBA" id="ARBA00022989"/>
    </source>
</evidence>
<evidence type="ECO:0000256" key="12">
    <source>
        <dbReference type="ARBA" id="ARBA00023157"/>
    </source>
</evidence>
<keyword evidence="10" id="KW-1133">Transmembrane helix</keyword>
<evidence type="ECO:0000256" key="5">
    <source>
        <dbReference type="ARBA" id="ARBA00022692"/>
    </source>
</evidence>
<accession>A0A3Q2YBF3</accession>
<comment type="similarity">
    <text evidence="3">Belongs to the nectin family.</text>
</comment>
<dbReference type="InterPro" id="IPR007110">
    <property type="entry name" value="Ig-like_dom"/>
</dbReference>
<dbReference type="Pfam" id="PF07686">
    <property type="entry name" value="V-set"/>
    <property type="match status" value="1"/>
</dbReference>
<dbReference type="GO" id="GO:0007157">
    <property type="term" value="P:heterophilic cell-cell adhesion via plasma membrane cell adhesion molecules"/>
    <property type="evidence" value="ECO:0007669"/>
    <property type="project" value="TreeGrafter"/>
</dbReference>
<evidence type="ECO:0000313" key="18">
    <source>
        <dbReference type="Proteomes" id="UP000264820"/>
    </source>
</evidence>
<dbReference type="PANTHER" id="PTHR23277:SF12">
    <property type="entry name" value="NECTIN-3"/>
    <property type="match status" value="1"/>
</dbReference>
<keyword evidence="13" id="KW-0325">Glycoprotein</keyword>
<keyword evidence="6" id="KW-0732">Signal</keyword>
<feature type="domain" description="Ig-like" evidence="16">
    <location>
        <begin position="175"/>
        <end position="255"/>
    </location>
</feature>
<evidence type="ECO:0000256" key="4">
    <source>
        <dbReference type="ARBA" id="ARBA00022475"/>
    </source>
</evidence>
<keyword evidence="12" id="KW-1015">Disulfide bond</keyword>
<evidence type="ECO:0000256" key="15">
    <source>
        <dbReference type="ARBA" id="ARBA00082570"/>
    </source>
</evidence>
<dbReference type="InterPro" id="IPR051427">
    <property type="entry name" value="Nectin/Nectin-like"/>
</dbReference>
<evidence type="ECO:0000256" key="2">
    <source>
        <dbReference type="ARBA" id="ARBA00004536"/>
    </source>
</evidence>
<dbReference type="PANTHER" id="PTHR23277">
    <property type="entry name" value="NECTIN-RELATED"/>
    <property type="match status" value="1"/>
</dbReference>
<feature type="domain" description="Ig-like" evidence="16">
    <location>
        <begin position="44"/>
        <end position="165"/>
    </location>
</feature>
<evidence type="ECO:0000256" key="1">
    <source>
        <dbReference type="ARBA" id="ARBA00004162"/>
    </source>
</evidence>
<dbReference type="GO" id="GO:0043296">
    <property type="term" value="C:apical junction complex"/>
    <property type="evidence" value="ECO:0007669"/>
    <property type="project" value="TreeGrafter"/>
</dbReference>
<dbReference type="InterPro" id="IPR013783">
    <property type="entry name" value="Ig-like_fold"/>
</dbReference>
<keyword evidence="18" id="KW-1185">Reference proteome</keyword>
<dbReference type="PROSITE" id="PS50835">
    <property type="entry name" value="IG_LIKE"/>
    <property type="match status" value="3"/>
</dbReference>
<reference evidence="17" key="2">
    <citation type="submission" date="2025-09" db="UniProtKB">
        <authorList>
            <consortium name="Ensembl"/>
        </authorList>
    </citation>
    <scope>IDENTIFICATION</scope>
</reference>
<keyword evidence="9" id="KW-0965">Cell junction</keyword>
<keyword evidence="11" id="KW-0472">Membrane</keyword>
<evidence type="ECO:0000256" key="13">
    <source>
        <dbReference type="ARBA" id="ARBA00023180"/>
    </source>
</evidence>
<dbReference type="GO" id="GO:0007156">
    <property type="term" value="P:homophilic cell adhesion via plasma membrane adhesion molecules"/>
    <property type="evidence" value="ECO:0007669"/>
    <property type="project" value="TreeGrafter"/>
</dbReference>
<reference evidence="17" key="1">
    <citation type="submission" date="2025-08" db="UniProtKB">
        <authorList>
            <consortium name="Ensembl"/>
        </authorList>
    </citation>
    <scope>IDENTIFICATION</scope>
</reference>
<evidence type="ECO:0000256" key="6">
    <source>
        <dbReference type="ARBA" id="ARBA00022729"/>
    </source>
</evidence>
<evidence type="ECO:0000259" key="16">
    <source>
        <dbReference type="PROSITE" id="PS50835"/>
    </source>
</evidence>
<organism evidence="17 18">
    <name type="scientific">Hippocampus comes</name>
    <name type="common">Tiger tail seahorse</name>
    <dbReference type="NCBI Taxonomy" id="109280"/>
    <lineage>
        <taxon>Eukaryota</taxon>
        <taxon>Metazoa</taxon>
        <taxon>Chordata</taxon>
        <taxon>Craniata</taxon>
        <taxon>Vertebrata</taxon>
        <taxon>Euteleostomi</taxon>
        <taxon>Actinopterygii</taxon>
        <taxon>Neopterygii</taxon>
        <taxon>Teleostei</taxon>
        <taxon>Neoteleostei</taxon>
        <taxon>Acanthomorphata</taxon>
        <taxon>Syngnathiaria</taxon>
        <taxon>Syngnathiformes</taxon>
        <taxon>Syngnathoidei</taxon>
        <taxon>Syngnathidae</taxon>
        <taxon>Hippocampus</taxon>
    </lineage>
</organism>
<dbReference type="Gene3D" id="2.60.40.10">
    <property type="entry name" value="Immunoglobulins"/>
    <property type="match status" value="3"/>
</dbReference>
<evidence type="ECO:0000256" key="14">
    <source>
        <dbReference type="ARBA" id="ARBA00023319"/>
    </source>
</evidence>
<feature type="domain" description="Ig-like" evidence="16">
    <location>
        <begin position="260"/>
        <end position="297"/>
    </location>
</feature>
<dbReference type="GO" id="GO:0005886">
    <property type="term" value="C:plasma membrane"/>
    <property type="evidence" value="ECO:0007669"/>
    <property type="project" value="UniProtKB-SubCell"/>
</dbReference>
<dbReference type="FunFam" id="2.60.40.10:FF:000298">
    <property type="entry name" value="Nectin cell adhesion molecule 3"/>
    <property type="match status" value="1"/>
</dbReference>
<dbReference type="GeneTree" id="ENSGT00940000156028"/>
<protein>
    <recommendedName>
        <fullName evidence="15">Nectin cell adhesion molecule 3</fullName>
    </recommendedName>
</protein>
<dbReference type="STRING" id="109280.ENSHCOP00000015229"/>
<dbReference type="SMART" id="SM00406">
    <property type="entry name" value="IGv"/>
    <property type="match status" value="1"/>
</dbReference>
<dbReference type="InterPro" id="IPR036179">
    <property type="entry name" value="Ig-like_dom_sf"/>
</dbReference>
<dbReference type="SMART" id="SM00409">
    <property type="entry name" value="IG"/>
    <property type="match status" value="2"/>
</dbReference>
<evidence type="ECO:0000313" key="17">
    <source>
        <dbReference type="Ensembl" id="ENSHCOP00000015229.1"/>
    </source>
</evidence>
<evidence type="ECO:0000256" key="3">
    <source>
        <dbReference type="ARBA" id="ARBA00007810"/>
    </source>
</evidence>
<dbReference type="SUPFAM" id="SSF48726">
    <property type="entry name" value="Immunoglobulin"/>
    <property type="match status" value="2"/>
</dbReference>
<keyword evidence="5" id="KW-0812">Transmembrane</keyword>
<sequence>MENFPSSVLANTSPAVVGTGRANFPPKLTLPPRRYPTLRPSVSPPFRMVRVDGNLVAAPAKVDAVLGKTITLGCHIQMMPNLTLIQTSWERQLPSGREVLAVYHVRHGTHISPEFAHRVSFVSTTDRDVSISMKGVDLADKGSYTCKVSTFPLGNDQASTDVYVSAGPAALLEGEGESLVATCIAERGLPAATVSWETELSGRVETQRREEADGTASVSVRYLWKPRGDAQGKNLTCVVRHPTLETDFRKDHTLNVHFAPTVLIKGEKKNWYAGQADVTLICDAQANPPVREYTWARWVDLFTTSSVLGGVKAPPVNKARRVPCHLTPRRRTFRGDYYTKQYLGPSDMQKETQMDVLQPHELQEVYGEKSHNGSQELKSKLSADLIYGGEERGGGGDDWAERECDYFADGYRGQKPQHPCGPPVLANGSPYLPDDCRNNCADGDYVAHVDGSVISRREWYV</sequence>
<evidence type="ECO:0000256" key="11">
    <source>
        <dbReference type="ARBA" id="ARBA00023136"/>
    </source>
</evidence>
<dbReference type="Proteomes" id="UP000264820">
    <property type="component" value="Unplaced"/>
</dbReference>
<evidence type="ECO:0000256" key="7">
    <source>
        <dbReference type="ARBA" id="ARBA00022737"/>
    </source>
</evidence>
<dbReference type="AlphaFoldDB" id="A0A3Q2YBF3"/>
<name>A0A3Q2YBF3_HIPCM</name>
<dbReference type="Ensembl" id="ENSHCOT00000023084.1">
    <property type="protein sequence ID" value="ENSHCOP00000015229.1"/>
    <property type="gene ID" value="ENSHCOG00000018792.1"/>
</dbReference>
<comment type="subcellular location">
    <subcellularLocation>
        <location evidence="2">Cell junction</location>
        <location evidence="2">Adherens junction</location>
    </subcellularLocation>
    <subcellularLocation>
        <location evidence="1">Cell membrane</location>
        <topology evidence="1">Single-pass membrane protein</topology>
    </subcellularLocation>
</comment>
<keyword evidence="14" id="KW-0393">Immunoglobulin domain</keyword>